<gene>
    <name evidence="3" type="ORF">SAMN02745885_00203</name>
</gene>
<evidence type="ECO:0000256" key="1">
    <source>
        <dbReference type="ARBA" id="ARBA00006354"/>
    </source>
</evidence>
<dbReference type="SUPFAM" id="SSF52540">
    <property type="entry name" value="P-loop containing nucleoside triphosphate hydrolases"/>
    <property type="match status" value="1"/>
</dbReference>
<dbReference type="Pfam" id="PF13541">
    <property type="entry name" value="ChlI"/>
    <property type="match status" value="1"/>
</dbReference>
<dbReference type="InterPro" id="IPR014721">
    <property type="entry name" value="Ribsml_uS5_D2-typ_fold_subgr"/>
</dbReference>
<sequence>MFVKVKSVGIYGLDIYPLLVEVDVQRGLPSFEIVGLPDKAVKEARERVRSAIKNCGWQFPLARITVNLSPASIKKAGPFYDLPIAIGILLASQQLCLPEKVLEQTYFMGELSLNGEIRQVKGIYAAALMLSELENNCYLCSAVKSAVEASAAGIIFYGLTTLKDLIDLSENKLRPKKILPSFSTSLNNPDNGLFEEIYGQEQAKYAVQIAAAGGHHLLLQGPPGVGKTMLARLLAQLLPPLTTHEQKEVNRIYSLAGIERTFLDNCRPFRAPHHTASKAIIIGSPRRQMPGEITLAHRGVLFLDEIAEFSRDVLESLRQPLEEGKISLGLVQQKLEFPSVFQLVAAMNQCPCGKDRTECKCSPAQVERYRYKLSGPILDRIDLKVELFRPTYKEIKSTSVFNKGKVKQQIVHAKEIQMKRYGVRHLNNANVSLSIFREKAEISESALELLDYAYEKFKMTMRSYWRVFRVARTIADLADSLLIKEEHMAIALQYRILNENN</sequence>
<dbReference type="InterPro" id="IPR004482">
    <property type="entry name" value="Mg_chelat-rel"/>
</dbReference>
<dbReference type="PANTHER" id="PTHR32039:SF7">
    <property type="entry name" value="COMPETENCE PROTEIN COMM"/>
    <property type="match status" value="1"/>
</dbReference>
<evidence type="ECO:0000313" key="4">
    <source>
        <dbReference type="Proteomes" id="UP000189933"/>
    </source>
</evidence>
<feature type="domain" description="AAA+ ATPase" evidence="2">
    <location>
        <begin position="213"/>
        <end position="391"/>
    </location>
</feature>
<dbReference type="NCBIfam" id="TIGR00368">
    <property type="entry name" value="YifB family Mg chelatase-like AAA ATPase"/>
    <property type="match status" value="1"/>
</dbReference>
<name>A0A1T4LL13_9FIRM</name>
<dbReference type="Gene3D" id="3.40.50.300">
    <property type="entry name" value="P-loop containing nucleotide triphosphate hydrolases"/>
    <property type="match status" value="1"/>
</dbReference>
<reference evidence="4" key="1">
    <citation type="submission" date="2017-02" db="EMBL/GenBank/DDBJ databases">
        <authorList>
            <person name="Varghese N."/>
            <person name="Submissions S."/>
        </authorList>
    </citation>
    <scope>NUCLEOTIDE SEQUENCE [LARGE SCALE GENOMIC DNA]</scope>
    <source>
        <strain evidence="4">DSM 16521</strain>
    </source>
</reference>
<dbReference type="SMART" id="SM00382">
    <property type="entry name" value="AAA"/>
    <property type="match status" value="1"/>
</dbReference>
<dbReference type="RefSeq" id="WP_078664363.1">
    <property type="nucleotide sequence ID" value="NZ_FUXM01000002.1"/>
</dbReference>
<dbReference type="InterPro" id="IPR000523">
    <property type="entry name" value="Mg_chelatse_chII-like_cat_dom"/>
</dbReference>
<dbReference type="Proteomes" id="UP000189933">
    <property type="component" value="Unassembled WGS sequence"/>
</dbReference>
<evidence type="ECO:0000313" key="3">
    <source>
        <dbReference type="EMBL" id="SJZ55399.1"/>
    </source>
</evidence>
<accession>A0A1T4LL13</accession>
<keyword evidence="4" id="KW-1185">Reference proteome</keyword>
<dbReference type="AlphaFoldDB" id="A0A1T4LL13"/>
<dbReference type="InterPro" id="IPR027417">
    <property type="entry name" value="P-loop_NTPase"/>
</dbReference>
<dbReference type="InterPro" id="IPR020568">
    <property type="entry name" value="Ribosomal_Su5_D2-typ_SF"/>
</dbReference>
<dbReference type="InterPro" id="IPR045006">
    <property type="entry name" value="CHLI-like"/>
</dbReference>
<dbReference type="InterPro" id="IPR003593">
    <property type="entry name" value="AAA+_ATPase"/>
</dbReference>
<dbReference type="Pfam" id="PF13335">
    <property type="entry name" value="Mg_chelatase_C"/>
    <property type="match status" value="1"/>
</dbReference>
<dbReference type="OrthoDB" id="9813147at2"/>
<dbReference type="EMBL" id="FUXM01000002">
    <property type="protein sequence ID" value="SJZ55399.1"/>
    <property type="molecule type" value="Genomic_DNA"/>
</dbReference>
<dbReference type="SUPFAM" id="SSF54211">
    <property type="entry name" value="Ribosomal protein S5 domain 2-like"/>
    <property type="match status" value="1"/>
</dbReference>
<dbReference type="GO" id="GO:0005524">
    <property type="term" value="F:ATP binding"/>
    <property type="evidence" value="ECO:0007669"/>
    <property type="project" value="InterPro"/>
</dbReference>
<dbReference type="Pfam" id="PF01078">
    <property type="entry name" value="Mg_chelatase"/>
    <property type="match status" value="1"/>
</dbReference>
<organism evidence="3 4">
    <name type="scientific">Carboxydocella sporoproducens DSM 16521</name>
    <dbReference type="NCBI Taxonomy" id="1121270"/>
    <lineage>
        <taxon>Bacteria</taxon>
        <taxon>Bacillati</taxon>
        <taxon>Bacillota</taxon>
        <taxon>Clostridia</taxon>
        <taxon>Eubacteriales</taxon>
        <taxon>Clostridiales Family XVI. Incertae Sedis</taxon>
        <taxon>Carboxydocella</taxon>
    </lineage>
</organism>
<comment type="similarity">
    <text evidence="1">Belongs to the Mg-chelatase subunits D/I family. ComM subfamily.</text>
</comment>
<dbReference type="InterPro" id="IPR025158">
    <property type="entry name" value="Mg_chelat-rel_C"/>
</dbReference>
<dbReference type="CDD" id="cd00009">
    <property type="entry name" value="AAA"/>
    <property type="match status" value="1"/>
</dbReference>
<dbReference type="Gene3D" id="3.30.230.10">
    <property type="match status" value="1"/>
</dbReference>
<dbReference type="PANTHER" id="PTHR32039">
    <property type="entry name" value="MAGNESIUM-CHELATASE SUBUNIT CHLI"/>
    <property type="match status" value="1"/>
</dbReference>
<protein>
    <submittedName>
        <fullName evidence="3">Magnesium chelatase family protein</fullName>
    </submittedName>
</protein>
<evidence type="ECO:0000259" key="2">
    <source>
        <dbReference type="SMART" id="SM00382"/>
    </source>
</evidence>
<proteinExistence type="inferred from homology"/>